<evidence type="ECO:0000313" key="1">
    <source>
        <dbReference type="EMBL" id="MDT0603127.1"/>
    </source>
</evidence>
<dbReference type="PANTHER" id="PTHR43747:SF4">
    <property type="entry name" value="FLAVIN-DEPENDENT TRYPTOPHAN HALOGENASE"/>
    <property type="match status" value="1"/>
</dbReference>
<dbReference type="InterPro" id="IPR033856">
    <property type="entry name" value="Trp_halogen"/>
</dbReference>
<sequence>MSEAINKIVIVGGGTAGWMSAASLGKFLADKNADVTIIESTAMGTVGVGEATIPNIVSYNKNLGLDEVELIKATQATFKLGIQFEDWHKVGEQFFHPFSDYGMPVNNIDFHHYINRANKEGLNLDINDYCFPSVLAKKGKFAQPHPNPPTPLADYQYAFHFDAGLYANFLKSFAINLGVKHLDALINKVNIDEKTGFISSVTLESGEIIEGDLFIDCSGFKGLLIEEALKTGYEDWSQWLICDSALALQTELVGEPAPYTRSIAKPYGWQWRIPLQHRMGNGYIFASQYQSDEDAEEELRSTIEGNAINKVRKFKFKPGRRKQVWNKNCVAIGLSSGFLEPLESTSISLIQSAIDKLLTFFPDKSFNQHDINEVNRLHNEELEHIRDFLILHYKATAREDTPFWQHCKDMEIPDSLAHKIALFESRGHIIIRENESFEKASWLTMYNAFGIKPLRFDERVNTVPLNILATNLSQMKQSIDNAAQQVNSHQTFIDMHCKASMTSVK</sequence>
<accession>A0ABU2ZYY7</accession>
<name>A0ABU2ZYY7_9GAMM</name>
<gene>
    <name evidence="1" type="ORF">RM573_05930</name>
</gene>
<organism evidence="1 2">
    <name type="scientific">Thalassotalea castellviae</name>
    <dbReference type="NCBI Taxonomy" id="3075612"/>
    <lineage>
        <taxon>Bacteria</taxon>
        <taxon>Pseudomonadati</taxon>
        <taxon>Pseudomonadota</taxon>
        <taxon>Gammaproteobacteria</taxon>
        <taxon>Alteromonadales</taxon>
        <taxon>Colwelliaceae</taxon>
        <taxon>Thalassotalea</taxon>
    </lineage>
</organism>
<dbReference type="RefSeq" id="WP_311578657.1">
    <property type="nucleotide sequence ID" value="NZ_JAVRIF010000002.1"/>
</dbReference>
<protein>
    <submittedName>
        <fullName evidence="1">Tryptophan halogenase family protein</fullName>
    </submittedName>
</protein>
<evidence type="ECO:0000313" key="2">
    <source>
        <dbReference type="Proteomes" id="UP001266357"/>
    </source>
</evidence>
<dbReference type="InterPro" id="IPR006905">
    <property type="entry name" value="Flavin_halogenase"/>
</dbReference>
<dbReference type="InterPro" id="IPR050816">
    <property type="entry name" value="Flavin-dep_Halogenase_NPB"/>
</dbReference>
<dbReference type="InterPro" id="IPR036188">
    <property type="entry name" value="FAD/NAD-bd_sf"/>
</dbReference>
<dbReference type="Proteomes" id="UP001266357">
    <property type="component" value="Unassembled WGS sequence"/>
</dbReference>
<reference evidence="1 2" key="1">
    <citation type="submission" date="2023-09" db="EMBL/GenBank/DDBJ databases">
        <authorList>
            <person name="Rey-Velasco X."/>
        </authorList>
    </citation>
    <scope>NUCLEOTIDE SEQUENCE [LARGE SCALE GENOMIC DNA]</scope>
    <source>
        <strain evidence="1 2">W431</strain>
    </source>
</reference>
<comment type="caution">
    <text evidence="1">The sequence shown here is derived from an EMBL/GenBank/DDBJ whole genome shotgun (WGS) entry which is preliminary data.</text>
</comment>
<dbReference type="SUPFAM" id="SSF51905">
    <property type="entry name" value="FAD/NAD(P)-binding domain"/>
    <property type="match status" value="1"/>
</dbReference>
<keyword evidence="2" id="KW-1185">Reference proteome</keyword>
<proteinExistence type="predicted"/>
<dbReference type="EMBL" id="JAVRIF010000002">
    <property type="protein sequence ID" value="MDT0603127.1"/>
    <property type="molecule type" value="Genomic_DNA"/>
</dbReference>
<dbReference type="Pfam" id="PF04820">
    <property type="entry name" value="Trp_halogenase"/>
    <property type="match status" value="1"/>
</dbReference>
<dbReference type="PIRSF" id="PIRSF011396">
    <property type="entry name" value="Trp_halogenase"/>
    <property type="match status" value="1"/>
</dbReference>
<dbReference type="PANTHER" id="PTHR43747">
    <property type="entry name" value="FAD-BINDING PROTEIN"/>
    <property type="match status" value="1"/>
</dbReference>
<dbReference type="Gene3D" id="3.50.50.60">
    <property type="entry name" value="FAD/NAD(P)-binding domain"/>
    <property type="match status" value="1"/>
</dbReference>